<keyword evidence="1" id="KW-0472">Membrane</keyword>
<feature type="transmembrane region" description="Helical" evidence="1">
    <location>
        <begin position="290"/>
        <end position="309"/>
    </location>
</feature>
<keyword evidence="1" id="KW-0812">Transmembrane</keyword>
<feature type="transmembrane region" description="Helical" evidence="1">
    <location>
        <begin position="51"/>
        <end position="73"/>
    </location>
</feature>
<feature type="transmembrane region" description="Helical" evidence="1">
    <location>
        <begin position="315"/>
        <end position="334"/>
    </location>
</feature>
<sequence length="401" mass="40056">MALLLLTAAVAGAAHGPWAPRPGYRPAVALAAVAFPVLLAGAGAGWPAVPVVLLVGGLAVLLAAALLVGGGWLVPVGLVLAAPGLAGLLPTRAGTLGGLGATIAVAVTVALAGRLPAARVTGWGTAVAAGAAFAVTAVRAADLPLRLAGFAVLGVAVLALAGAAVPGIRRSGGPGTPVRRRSVEARALDAAGHGTAVVALLLTLTSARHAAAVCTLWGIAVGLRALSPAEPTGNRWRLAAVAGVSEVAALWLLLSAERVALLEAYTVPAALVALGAGWLALRTRPALGSWLVYGPGLAAALLPSLASVLVSGDQVVRRLLLGAGALAVVLFGAVRRQQAPVLLGGVTLAVLALVEAVRSWDLLPRWIYLAVGGFALIGLAATYERRRRDLRRLRAAVGRMS</sequence>
<evidence type="ECO:0000256" key="1">
    <source>
        <dbReference type="SAM" id="Phobius"/>
    </source>
</evidence>
<name>A0ABS3VZ50_MICEH</name>
<comment type="caution">
    <text evidence="2">The sequence shown here is derived from an EMBL/GenBank/DDBJ whole genome shotgun (WGS) entry which is preliminary data.</text>
</comment>
<feature type="transmembrane region" description="Helical" evidence="1">
    <location>
        <begin position="187"/>
        <end position="204"/>
    </location>
</feature>
<evidence type="ECO:0008006" key="4">
    <source>
        <dbReference type="Google" id="ProtNLM"/>
    </source>
</evidence>
<accession>A0ABS3VZ50</accession>
<dbReference type="EMBL" id="WVUH01000352">
    <property type="protein sequence ID" value="MBO4209812.1"/>
    <property type="molecule type" value="Genomic_DNA"/>
</dbReference>
<dbReference type="RefSeq" id="WP_208816762.1">
    <property type="nucleotide sequence ID" value="NZ_WVUH01000352.1"/>
</dbReference>
<dbReference type="InterPro" id="IPR058062">
    <property type="entry name" value="SCO7613_C"/>
</dbReference>
<evidence type="ECO:0000313" key="3">
    <source>
        <dbReference type="Proteomes" id="UP000823521"/>
    </source>
</evidence>
<feature type="transmembrane region" description="Helical" evidence="1">
    <location>
        <begin position="93"/>
        <end position="113"/>
    </location>
</feature>
<feature type="transmembrane region" description="Helical" evidence="1">
    <location>
        <begin position="366"/>
        <end position="383"/>
    </location>
</feature>
<organism evidence="2 3">
    <name type="scientific">Micromonospora echinofusca</name>
    <dbReference type="NCBI Taxonomy" id="47858"/>
    <lineage>
        <taxon>Bacteria</taxon>
        <taxon>Bacillati</taxon>
        <taxon>Actinomycetota</taxon>
        <taxon>Actinomycetes</taxon>
        <taxon>Micromonosporales</taxon>
        <taxon>Micromonosporaceae</taxon>
        <taxon>Micromonospora</taxon>
    </lineage>
</organism>
<feature type="transmembrane region" description="Helical" evidence="1">
    <location>
        <begin position="23"/>
        <end position="44"/>
    </location>
</feature>
<dbReference type="Proteomes" id="UP000823521">
    <property type="component" value="Unassembled WGS sequence"/>
</dbReference>
<proteinExistence type="predicted"/>
<dbReference type="NCBIfam" id="NF047321">
    <property type="entry name" value="SCO7613_CTERM"/>
    <property type="match status" value="1"/>
</dbReference>
<protein>
    <recommendedName>
        <fullName evidence="4">Fusaric acid resistance protein-like</fullName>
    </recommendedName>
</protein>
<feature type="transmembrane region" description="Helical" evidence="1">
    <location>
        <begin position="262"/>
        <end position="281"/>
    </location>
</feature>
<feature type="transmembrane region" description="Helical" evidence="1">
    <location>
        <begin position="147"/>
        <end position="166"/>
    </location>
</feature>
<evidence type="ECO:0000313" key="2">
    <source>
        <dbReference type="EMBL" id="MBO4209812.1"/>
    </source>
</evidence>
<keyword evidence="1" id="KW-1133">Transmembrane helix</keyword>
<feature type="transmembrane region" description="Helical" evidence="1">
    <location>
        <begin position="120"/>
        <end position="141"/>
    </location>
</feature>
<reference evidence="2 3" key="1">
    <citation type="submission" date="2019-12" db="EMBL/GenBank/DDBJ databases">
        <title>Whole genome sequencing of endophytic Actinobacterium Micromonospora sp. MPMI6T.</title>
        <authorList>
            <person name="Evv R."/>
            <person name="Podile A.R."/>
        </authorList>
    </citation>
    <scope>NUCLEOTIDE SEQUENCE [LARGE SCALE GENOMIC DNA]</scope>
    <source>
        <strain evidence="2 3">MPMI6</strain>
    </source>
</reference>
<keyword evidence="3" id="KW-1185">Reference proteome</keyword>
<feature type="transmembrane region" description="Helical" evidence="1">
    <location>
        <begin position="341"/>
        <end position="360"/>
    </location>
</feature>
<gene>
    <name evidence="2" type="ORF">GSF22_28035</name>
</gene>